<dbReference type="InterPro" id="IPR013039">
    <property type="entry name" value="DUF1588"/>
</dbReference>
<sequence length="582" mass="62967">MHRPRVWDRTERAAPPASGEGQAARERSPRSAARRRSAWLAACASALVAAACTGTLGSNPDEQQPGGSSGRPDDGRPDAEAQCAPRLGRRVVLLTDLQFTNSVRTVLGDTAVRADLAPDDKTKPFMKKGLVAGTSLVRGRLDSAAYAAETLKGRFQEVTGCAQNGDDACARDFLTRFAAQAFRRPIGEAELADLMEVFALGKEESYERGVVLAVEAILASPSFSYRTELGEKGSDGVVRLSPHELASELSFFLTDSQPDAELMAAADSGALRDPKEIARQTERLLALPETRRSLSTTLLAAWGLSNLFGTIKDPGMFPEYGPGLQAAMFHETELFVDSTLWERGADVTELLTSRETFVNEPLAEVYGVERAGAPEEFSPVTLPEGQRAGLLTQASVLATLSRTDNTSVVARGLFVRGALLCLPKLASPPEELAQAVADLLKADMTERERAEARAMNSTCGVCHRGIDPFGLMLENYDPLGRYRDKLDGEPIDSNIEMNGLLGLYESYPNAVEFIGVMAQREEFAACLTRHLVTYSTDDEELRPDDCQVESVINALPVGERTLPAIVKAVATSRALAERTEEE</sequence>
<name>A0A4P2QKA9_SORCE</name>
<dbReference type="Pfam" id="PF07631">
    <property type="entry name" value="PSD4"/>
    <property type="match status" value="1"/>
</dbReference>
<feature type="region of interest" description="Disordered" evidence="1">
    <location>
        <begin position="1"/>
        <end position="35"/>
    </location>
</feature>
<dbReference type="EMBL" id="CP012672">
    <property type="protein sequence ID" value="AUX30345.1"/>
    <property type="molecule type" value="Genomic_DNA"/>
</dbReference>
<feature type="compositionally biased region" description="Polar residues" evidence="1">
    <location>
        <begin position="55"/>
        <end position="66"/>
    </location>
</feature>
<protein>
    <submittedName>
        <fullName evidence="6">Uncharacterized protein</fullName>
    </submittedName>
</protein>
<organism evidence="6 7">
    <name type="scientific">Sorangium cellulosum</name>
    <name type="common">Polyangium cellulosum</name>
    <dbReference type="NCBI Taxonomy" id="56"/>
    <lineage>
        <taxon>Bacteria</taxon>
        <taxon>Pseudomonadati</taxon>
        <taxon>Myxococcota</taxon>
        <taxon>Polyangia</taxon>
        <taxon>Polyangiales</taxon>
        <taxon>Polyangiaceae</taxon>
        <taxon>Sorangium</taxon>
    </lineage>
</organism>
<accession>A0A4P2QKA9</accession>
<dbReference type="Pfam" id="PF07624">
    <property type="entry name" value="PSD2"/>
    <property type="match status" value="1"/>
</dbReference>
<reference evidence="6 7" key="1">
    <citation type="submission" date="2015-09" db="EMBL/GenBank/DDBJ databases">
        <title>Sorangium comparison.</title>
        <authorList>
            <person name="Zaburannyi N."/>
            <person name="Bunk B."/>
            <person name="Overmann J."/>
            <person name="Mueller R."/>
        </authorList>
    </citation>
    <scope>NUCLEOTIDE SEQUENCE [LARGE SCALE GENOMIC DNA]</scope>
    <source>
        <strain evidence="6 7">So ce836</strain>
    </source>
</reference>
<dbReference type="InterPro" id="IPR013043">
    <property type="entry name" value="DUF1595"/>
</dbReference>
<dbReference type="Pfam" id="PF07637">
    <property type="entry name" value="PSD5"/>
    <property type="match status" value="1"/>
</dbReference>
<feature type="domain" description="DUF1588" evidence="3">
    <location>
        <begin position="387"/>
        <end position="485"/>
    </location>
</feature>
<evidence type="ECO:0000313" key="6">
    <source>
        <dbReference type="EMBL" id="AUX30345.1"/>
    </source>
</evidence>
<dbReference type="InterPro" id="IPR011478">
    <property type="entry name" value="DUF1585"/>
</dbReference>
<evidence type="ECO:0000313" key="7">
    <source>
        <dbReference type="Proteomes" id="UP000295497"/>
    </source>
</evidence>
<evidence type="ECO:0000256" key="1">
    <source>
        <dbReference type="SAM" id="MobiDB-lite"/>
    </source>
</evidence>
<dbReference type="AlphaFoldDB" id="A0A4P2QKA9"/>
<dbReference type="Proteomes" id="UP000295497">
    <property type="component" value="Chromosome"/>
</dbReference>
<evidence type="ECO:0000259" key="2">
    <source>
        <dbReference type="Pfam" id="PF07624"/>
    </source>
</evidence>
<evidence type="ECO:0000259" key="4">
    <source>
        <dbReference type="Pfam" id="PF07631"/>
    </source>
</evidence>
<evidence type="ECO:0000259" key="5">
    <source>
        <dbReference type="Pfam" id="PF07637"/>
    </source>
</evidence>
<evidence type="ECO:0000259" key="3">
    <source>
        <dbReference type="Pfam" id="PF07627"/>
    </source>
</evidence>
<feature type="domain" description="DUF1595" evidence="5">
    <location>
        <begin position="169"/>
        <end position="228"/>
    </location>
</feature>
<dbReference type="InterPro" id="IPR013042">
    <property type="entry name" value="DUF1592"/>
</dbReference>
<feature type="compositionally biased region" description="Basic and acidic residues" evidence="1">
    <location>
        <begin position="1"/>
        <end position="12"/>
    </location>
</feature>
<dbReference type="RefSeq" id="WP_237245247.1">
    <property type="nucleotide sequence ID" value="NZ_CP012672.1"/>
</dbReference>
<proteinExistence type="predicted"/>
<dbReference type="Pfam" id="PF07627">
    <property type="entry name" value="PSCyt3"/>
    <property type="match status" value="1"/>
</dbReference>
<gene>
    <name evidence="6" type="ORF">SOCE836_024480</name>
</gene>
<feature type="region of interest" description="Disordered" evidence="1">
    <location>
        <begin position="55"/>
        <end position="80"/>
    </location>
</feature>
<feature type="domain" description="DUF1585" evidence="2">
    <location>
        <begin position="506"/>
        <end position="574"/>
    </location>
</feature>
<feature type="domain" description="DUF1592" evidence="4">
    <location>
        <begin position="240"/>
        <end position="368"/>
    </location>
</feature>